<evidence type="ECO:0000313" key="2">
    <source>
        <dbReference type="EMBL" id="EQC36795.1"/>
    </source>
</evidence>
<dbReference type="OrthoDB" id="75708at2759"/>
<gene>
    <name evidence="2" type="ORF">SDRG_05628</name>
</gene>
<feature type="compositionally biased region" description="Pro residues" evidence="1">
    <location>
        <begin position="159"/>
        <end position="169"/>
    </location>
</feature>
<dbReference type="InParanoid" id="T0QS12"/>
<proteinExistence type="predicted"/>
<dbReference type="VEuPathDB" id="FungiDB:SDRG_05628"/>
<dbReference type="STRING" id="1156394.T0QS12"/>
<dbReference type="GeneID" id="19946355"/>
<dbReference type="AlphaFoldDB" id="T0QS12"/>
<feature type="region of interest" description="Disordered" evidence="1">
    <location>
        <begin position="127"/>
        <end position="181"/>
    </location>
</feature>
<keyword evidence="3" id="KW-1185">Reference proteome</keyword>
<evidence type="ECO:0000256" key="1">
    <source>
        <dbReference type="SAM" id="MobiDB-lite"/>
    </source>
</evidence>
<dbReference type="Proteomes" id="UP000030762">
    <property type="component" value="Unassembled WGS sequence"/>
</dbReference>
<organism evidence="2 3">
    <name type="scientific">Saprolegnia diclina (strain VS20)</name>
    <dbReference type="NCBI Taxonomy" id="1156394"/>
    <lineage>
        <taxon>Eukaryota</taxon>
        <taxon>Sar</taxon>
        <taxon>Stramenopiles</taxon>
        <taxon>Oomycota</taxon>
        <taxon>Saprolegniomycetes</taxon>
        <taxon>Saprolegniales</taxon>
        <taxon>Saprolegniaceae</taxon>
        <taxon>Saprolegnia</taxon>
    </lineage>
</organism>
<dbReference type="PROSITE" id="PS50096">
    <property type="entry name" value="IQ"/>
    <property type="match status" value="2"/>
</dbReference>
<dbReference type="eggNOG" id="ENOG502RPPK">
    <property type="taxonomic scope" value="Eukaryota"/>
</dbReference>
<dbReference type="EMBL" id="JH767146">
    <property type="protein sequence ID" value="EQC36795.1"/>
    <property type="molecule type" value="Genomic_DNA"/>
</dbReference>
<evidence type="ECO:0000313" key="3">
    <source>
        <dbReference type="Proteomes" id="UP000030762"/>
    </source>
</evidence>
<sequence>MHAWAGKPAKPLELSLPALTQPVLGHRHGSPLKLDPVVPTTPSPARMVAKAPPKPATLLPGLGRNRRVLVRPLFEDRKELHAELARELLKTRELEPPPSSPVVDDSLWQRSQDIFWDRVLHTPVAPRRENNELPRPALPETNAPIMEPRKLSTSESCRPPSPVRPPTATPKPEAPRVASLVPSPTPRLLNWSVDTSYMVFMVQEATLSSSPKRQNLALSEAAPPLRRPFQKTLLEATMTLPVLENAVNHGTREALVRISLLSTGAALVSAGNASLTLLPPPAFEPHAPFSPPWTQAVVTHLAFADPETLVLVDESPLEPLLAHALATSSADAPSHVVETLLLEKHQSIQLCVAPEHSTASWSVFLDHTDLQRIFLHSRQLHISMDEAKLLLDDVVWLRSLVTDMPFVHLLVQQAALEAAMRSTPSSVESTTLGIEPLRPNTVESSSPQHDRRVHVDIEPLSPQVQIVRALSQHLADVALQNTTLWLQKQEAAFLYANSYIKPAVPPRTRASARASIVPQALDAKVETLLASYQQTEIERLAILLWIDDLVLHFLHYECRVELHFAKVSGGYNDYLATRIQSVFRMARQRKQYTMHQRVRHSAAKLIQTLQRGVTARKRYIERKLERERYFYFGFRHYVHVDDPVATWEAQAALREHRRVAFLLTLLRDEMADVQSVLNQYGVVVGCPIDMGDRVVARLRDGVPSLPHVQTAIVAELRALGDDTYGHPRTRTSATPRHVLKSFPSLHKSNRVQLAREKEARRVAGMQAAHILAHEFRDMRRHEPLETQRAAWAADLNARYVDETRTAQLDVTELVAVGMAHLQDAVKVWGLDPNPIFDICNVCLVHRFGQAALQALEVEFNEFALGMNAAALHDEVHSLRDEIEEELPGFEKLLLLRCLNHGAGLLITPASDILHVLLHGPQTTAENIRVALPTVLPVATFLEKLQLGQRLLAEYADESYGHGLCLILASCLDAAGTATLEAGQFLDRFAKPALVDERDEDVRRASSPLAHALDLLTGTHLYRLLEFCAKVAPMNERLREIVRWHLVPYVHDVHPTRGMALESHRMCMVVLLLQDAAARRQVLSSHFAKSTLEACDAFWAMYAATFGASVAAAGRASMAK</sequence>
<name>T0QS12_SAPDV</name>
<accession>T0QS12</accession>
<dbReference type="RefSeq" id="XP_008609576.1">
    <property type="nucleotide sequence ID" value="XM_008611354.1"/>
</dbReference>
<protein>
    <submittedName>
        <fullName evidence="2">Uncharacterized protein</fullName>
    </submittedName>
</protein>
<reference evidence="2 3" key="1">
    <citation type="submission" date="2012-04" db="EMBL/GenBank/DDBJ databases">
        <title>The Genome Sequence of Saprolegnia declina VS20.</title>
        <authorList>
            <consortium name="The Broad Institute Genome Sequencing Platform"/>
            <person name="Russ C."/>
            <person name="Nusbaum C."/>
            <person name="Tyler B."/>
            <person name="van West P."/>
            <person name="Dieguez-Uribeondo J."/>
            <person name="de Bruijn I."/>
            <person name="Tripathy S."/>
            <person name="Jiang R."/>
            <person name="Young S.K."/>
            <person name="Zeng Q."/>
            <person name="Gargeya S."/>
            <person name="Fitzgerald M."/>
            <person name="Haas B."/>
            <person name="Abouelleil A."/>
            <person name="Alvarado L."/>
            <person name="Arachchi H.M."/>
            <person name="Berlin A."/>
            <person name="Chapman S.B."/>
            <person name="Goldberg J."/>
            <person name="Griggs A."/>
            <person name="Gujja S."/>
            <person name="Hansen M."/>
            <person name="Howarth C."/>
            <person name="Imamovic A."/>
            <person name="Larimer J."/>
            <person name="McCowen C."/>
            <person name="Montmayeur A."/>
            <person name="Murphy C."/>
            <person name="Neiman D."/>
            <person name="Pearson M."/>
            <person name="Priest M."/>
            <person name="Roberts A."/>
            <person name="Saif S."/>
            <person name="Shea T."/>
            <person name="Sisk P."/>
            <person name="Sykes S."/>
            <person name="Wortman J."/>
            <person name="Nusbaum C."/>
            <person name="Birren B."/>
        </authorList>
    </citation>
    <scope>NUCLEOTIDE SEQUENCE [LARGE SCALE GENOMIC DNA]</scope>
    <source>
        <strain evidence="2 3">VS20</strain>
    </source>
</reference>